<organism evidence="2 3">
    <name type="scientific">Sphagnum jensenii</name>
    <dbReference type="NCBI Taxonomy" id="128206"/>
    <lineage>
        <taxon>Eukaryota</taxon>
        <taxon>Viridiplantae</taxon>
        <taxon>Streptophyta</taxon>
        <taxon>Embryophyta</taxon>
        <taxon>Bryophyta</taxon>
        <taxon>Sphagnophytina</taxon>
        <taxon>Sphagnopsida</taxon>
        <taxon>Sphagnales</taxon>
        <taxon>Sphagnaceae</taxon>
        <taxon>Sphagnum</taxon>
    </lineage>
</organism>
<reference evidence="2" key="1">
    <citation type="submission" date="2024-03" db="EMBL/GenBank/DDBJ databases">
        <authorList>
            <consortium name="ELIXIR-Norway"/>
            <consortium name="Elixir Norway"/>
        </authorList>
    </citation>
    <scope>NUCLEOTIDE SEQUENCE</scope>
</reference>
<comment type="similarity">
    <text evidence="1">Belongs to the MAP65/ASE1 family.</text>
</comment>
<dbReference type="Gene3D" id="1.20.58.1520">
    <property type="match status" value="1"/>
</dbReference>
<dbReference type="PANTHER" id="PTHR19321:SF41">
    <property type="entry name" value="FASCETTO-RELATED"/>
    <property type="match status" value="1"/>
</dbReference>
<gene>
    <name evidence="2" type="ORF">CSSPJE1EN2_LOCUS20255</name>
</gene>
<dbReference type="Pfam" id="PF03999">
    <property type="entry name" value="MAP65_ASE1"/>
    <property type="match status" value="1"/>
</dbReference>
<dbReference type="PANTHER" id="PTHR19321">
    <property type="entry name" value="PROTEIN REGULATOR OF CYTOKINESIS 1 PRC1-RELATED"/>
    <property type="match status" value="1"/>
</dbReference>
<accession>A0ABP1BRW5</accession>
<dbReference type="InterPro" id="IPR007145">
    <property type="entry name" value="MAP65_Ase1_PRC1"/>
</dbReference>
<sequence>MDTPIEEQQLLQHITSHIAATQDEITIPGTLSSDTIARHCRPYTTSEPDGEEIMQAKQEALTRKEILEKMEKWMSACEEEGWLEDYNKDENRFASKGAHLNLKRAERARAAINKLPGIFHMPLSVINNIKEKMFLEFWEYGCSIHVRWGASLP</sequence>
<evidence type="ECO:0000313" key="2">
    <source>
        <dbReference type="EMBL" id="CAK9878469.1"/>
    </source>
</evidence>
<evidence type="ECO:0000256" key="1">
    <source>
        <dbReference type="ARBA" id="ARBA00006187"/>
    </source>
</evidence>
<dbReference type="Proteomes" id="UP001497522">
    <property type="component" value="Chromosome 6"/>
</dbReference>
<name>A0ABP1BRW5_9BRYO</name>
<protein>
    <submittedName>
        <fullName evidence="2">Uncharacterized protein</fullName>
    </submittedName>
</protein>
<evidence type="ECO:0000313" key="3">
    <source>
        <dbReference type="Proteomes" id="UP001497522"/>
    </source>
</evidence>
<proteinExistence type="inferred from homology"/>
<dbReference type="EMBL" id="OZ023707">
    <property type="protein sequence ID" value="CAK9878469.1"/>
    <property type="molecule type" value="Genomic_DNA"/>
</dbReference>
<keyword evidence="3" id="KW-1185">Reference proteome</keyword>